<evidence type="ECO:0000256" key="2">
    <source>
        <dbReference type="ARBA" id="ARBA00022475"/>
    </source>
</evidence>
<evidence type="ECO:0000256" key="4">
    <source>
        <dbReference type="ARBA" id="ARBA00022989"/>
    </source>
</evidence>
<sequence>MLKNYIKITFRSLRRNAGYAMINIIGLAIGITGAALLLNYVKSENSYESRHSKADRIVRPYVQDLGAESPSFYASNPAILGKILDEGLAGIETYTSVNRFFSGQFNFSIGGKRYTERDYFVADNSFFDVFDFPFITGNIKTALASPNQVVLTENKALAIFGTTNVIGKILEFTGLPDFEVVGVVEGSKGDTHMEFEMLISPSVPGESWDALQTSWGDFSSSTYLVLKEGYDFDNFTEDADTLIADRLPGPMKSRVKYFFQPMTDIHFNSAQLQRDIAQNKGDKSYSNIFIAISIFLLLIACVNYMNLATSKAVFRAKEIGIRKVVGAVKKQLVTQFLLESFIISAFAMLLSVGLIDITMPFFNTLTNKSFDFSYVTLLEYLPMLLGITLLVALISGIYPAFFMTRLKTVNVLKGEKSTGGSFRVRQGLVILQFVLGIFMIISTLVVSNQMSFIQSKDLGFNEENLVTIDINNGAVRPVFKTMQNELNQIPGVESVGVASRVPGEWKNINETEVALLNSNGIVDTVGMYYMGFDPQMLKTFDLRIEQGDWFSGNDASDSTKILLNQAAVERLELGSNPIGSVVTMGWAGRPKGDYTVIGVLEDFNFKSLHTEIEPIIIGPWNNVNATIDYFILKISGDPSSIIDAATLVHEKFDNRTVMEYHFLDDQLALFYEQERQASTIFKLGAGLTVLVACLGLFGLASFTVQKRVKELGIRKVLGASEWKLFSLLSGSFLKQVFIAFLLASPLAYFFMRNWLDNFQFRVSIGVEVFLIAAILTMLVALITVSYRALRAAHSNPVDSLRSE</sequence>
<dbReference type="AlphaFoldDB" id="A0A1E5T028"/>
<evidence type="ECO:0000256" key="6">
    <source>
        <dbReference type="SAM" id="Phobius"/>
    </source>
</evidence>
<keyword evidence="10" id="KW-1185">Reference proteome</keyword>
<feature type="transmembrane region" description="Helical" evidence="6">
    <location>
        <begin position="382"/>
        <end position="406"/>
    </location>
</feature>
<dbReference type="GO" id="GO:0005886">
    <property type="term" value="C:plasma membrane"/>
    <property type="evidence" value="ECO:0007669"/>
    <property type="project" value="UniProtKB-SubCell"/>
</dbReference>
<dbReference type="InterPro" id="IPR050250">
    <property type="entry name" value="Macrolide_Exporter_MacB"/>
</dbReference>
<dbReference type="Pfam" id="PF02687">
    <property type="entry name" value="FtsX"/>
    <property type="match status" value="2"/>
</dbReference>
<dbReference type="PANTHER" id="PTHR30572:SF18">
    <property type="entry name" value="ABC-TYPE MACROLIDE FAMILY EXPORT SYSTEM PERMEASE COMPONENT 2"/>
    <property type="match status" value="1"/>
</dbReference>
<dbReference type="STRING" id="1563681.BFP71_14925"/>
<comment type="caution">
    <text evidence="9">The sequence shown here is derived from an EMBL/GenBank/DDBJ whole genome shotgun (WGS) entry which is preliminary data.</text>
</comment>
<evidence type="ECO:0000256" key="5">
    <source>
        <dbReference type="ARBA" id="ARBA00023136"/>
    </source>
</evidence>
<feature type="transmembrane region" description="Helical" evidence="6">
    <location>
        <begin position="20"/>
        <end position="41"/>
    </location>
</feature>
<dbReference type="Pfam" id="PF12704">
    <property type="entry name" value="MacB_PCD"/>
    <property type="match status" value="2"/>
</dbReference>
<proteinExistence type="predicted"/>
<dbReference type="Proteomes" id="UP000095552">
    <property type="component" value="Unassembled WGS sequence"/>
</dbReference>
<dbReference type="InterPro" id="IPR025857">
    <property type="entry name" value="MacB_PCD"/>
</dbReference>
<feature type="transmembrane region" description="Helical" evidence="6">
    <location>
        <begin position="724"/>
        <end position="750"/>
    </location>
</feature>
<reference evidence="9 10" key="1">
    <citation type="submission" date="2016-08" db="EMBL/GenBank/DDBJ databases">
        <title>Draft genome of Fabibacter sp. strain SK-8.</title>
        <authorList>
            <person name="Wong S.-K."/>
            <person name="Hamasaki K."/>
            <person name="Yoshizawa S."/>
        </authorList>
    </citation>
    <scope>NUCLEOTIDE SEQUENCE [LARGE SCALE GENOMIC DNA]</scope>
    <source>
        <strain evidence="9 10">SK-8</strain>
    </source>
</reference>
<evidence type="ECO:0000259" key="8">
    <source>
        <dbReference type="Pfam" id="PF12704"/>
    </source>
</evidence>
<evidence type="ECO:0000313" key="9">
    <source>
        <dbReference type="EMBL" id="OEK04738.1"/>
    </source>
</evidence>
<feature type="domain" description="ABC3 transporter permease C-terminal" evidence="7">
    <location>
        <begin position="685"/>
        <end position="796"/>
    </location>
</feature>
<evidence type="ECO:0008006" key="11">
    <source>
        <dbReference type="Google" id="ProtNLM"/>
    </source>
</evidence>
<feature type="transmembrane region" description="Helical" evidence="6">
    <location>
        <begin position="683"/>
        <end position="704"/>
    </location>
</feature>
<evidence type="ECO:0000259" key="7">
    <source>
        <dbReference type="Pfam" id="PF02687"/>
    </source>
</evidence>
<feature type="transmembrane region" description="Helical" evidence="6">
    <location>
        <begin position="427"/>
        <end position="446"/>
    </location>
</feature>
<feature type="transmembrane region" description="Helical" evidence="6">
    <location>
        <begin position="762"/>
        <end position="784"/>
    </location>
</feature>
<dbReference type="InterPro" id="IPR003838">
    <property type="entry name" value="ABC3_permease_C"/>
</dbReference>
<feature type="domain" description="ABC3 transporter permease C-terminal" evidence="7">
    <location>
        <begin position="291"/>
        <end position="405"/>
    </location>
</feature>
<protein>
    <recommendedName>
        <fullName evidence="11">ABC transporter permease</fullName>
    </recommendedName>
</protein>
<feature type="transmembrane region" description="Helical" evidence="6">
    <location>
        <begin position="288"/>
        <end position="307"/>
    </location>
</feature>
<evidence type="ECO:0000256" key="3">
    <source>
        <dbReference type="ARBA" id="ARBA00022692"/>
    </source>
</evidence>
<keyword evidence="3 6" id="KW-0812">Transmembrane</keyword>
<gene>
    <name evidence="9" type="ORF">BFP71_14925</name>
</gene>
<keyword evidence="2" id="KW-1003">Cell membrane</keyword>
<evidence type="ECO:0000313" key="10">
    <source>
        <dbReference type="Proteomes" id="UP000095552"/>
    </source>
</evidence>
<dbReference type="GO" id="GO:0022857">
    <property type="term" value="F:transmembrane transporter activity"/>
    <property type="evidence" value="ECO:0007669"/>
    <property type="project" value="TreeGrafter"/>
</dbReference>
<evidence type="ECO:0000256" key="1">
    <source>
        <dbReference type="ARBA" id="ARBA00004651"/>
    </source>
</evidence>
<feature type="transmembrane region" description="Helical" evidence="6">
    <location>
        <begin position="336"/>
        <end position="362"/>
    </location>
</feature>
<name>A0A1E5T028_9BACT</name>
<feature type="domain" description="MacB-like periplasmic core" evidence="8">
    <location>
        <begin position="429"/>
        <end position="627"/>
    </location>
</feature>
<comment type="subcellular location">
    <subcellularLocation>
        <location evidence="1">Cell membrane</location>
        <topology evidence="1">Multi-pass membrane protein</topology>
    </subcellularLocation>
</comment>
<dbReference type="RefSeq" id="WP_069836243.1">
    <property type="nucleotide sequence ID" value="NZ_MDGQ01000005.1"/>
</dbReference>
<organism evidence="9 10">
    <name type="scientific">Roseivirga misakiensis</name>
    <dbReference type="NCBI Taxonomy" id="1563681"/>
    <lineage>
        <taxon>Bacteria</taxon>
        <taxon>Pseudomonadati</taxon>
        <taxon>Bacteroidota</taxon>
        <taxon>Cytophagia</taxon>
        <taxon>Cytophagales</taxon>
        <taxon>Roseivirgaceae</taxon>
        <taxon>Roseivirga</taxon>
    </lineage>
</organism>
<dbReference type="EMBL" id="MDGQ01000005">
    <property type="protein sequence ID" value="OEK04738.1"/>
    <property type="molecule type" value="Genomic_DNA"/>
</dbReference>
<dbReference type="PANTHER" id="PTHR30572">
    <property type="entry name" value="MEMBRANE COMPONENT OF TRANSPORTER-RELATED"/>
    <property type="match status" value="1"/>
</dbReference>
<feature type="domain" description="MacB-like periplasmic core" evidence="8">
    <location>
        <begin position="21"/>
        <end position="240"/>
    </location>
</feature>
<keyword evidence="4 6" id="KW-1133">Transmembrane helix</keyword>
<dbReference type="OrthoDB" id="5933722at2"/>
<accession>A0A1E5T028</accession>
<keyword evidence="5 6" id="KW-0472">Membrane</keyword>